<accession>A0A1X1YYE9</accession>
<evidence type="ECO:0000313" key="2">
    <source>
        <dbReference type="Proteomes" id="UP000193781"/>
    </source>
</evidence>
<name>A0A1X1YYE9_9MYCO</name>
<dbReference type="Proteomes" id="UP000193781">
    <property type="component" value="Unassembled WGS sequence"/>
</dbReference>
<comment type="caution">
    <text evidence="1">The sequence shown here is derived from an EMBL/GenBank/DDBJ whole genome shotgun (WGS) entry which is preliminary data.</text>
</comment>
<gene>
    <name evidence="1" type="ORF">AWC17_15130</name>
</gene>
<dbReference type="OrthoDB" id="4750123at2"/>
<protein>
    <recommendedName>
        <fullName evidence="3">ESX-1 secretion-associated protein</fullName>
    </recommendedName>
</protein>
<keyword evidence="2" id="KW-1185">Reference proteome</keyword>
<dbReference type="EMBL" id="LQPH01000164">
    <property type="protein sequence ID" value="ORW16073.1"/>
    <property type="molecule type" value="Genomic_DNA"/>
</dbReference>
<sequence>MTDSISLDTDAAAQSVAAWRDYGDQVEAHGRHHHMTLEELRAAVGDTYTPYVQAKQAEMAAREAAYQRVAANARGLADHLSNTITVFEATDDENKTHINAVLDA</sequence>
<organism evidence="1 2">
    <name type="scientific">Mycobacterium nebraskense</name>
    <dbReference type="NCBI Taxonomy" id="244292"/>
    <lineage>
        <taxon>Bacteria</taxon>
        <taxon>Bacillati</taxon>
        <taxon>Actinomycetota</taxon>
        <taxon>Actinomycetes</taxon>
        <taxon>Mycobacteriales</taxon>
        <taxon>Mycobacteriaceae</taxon>
        <taxon>Mycobacterium</taxon>
    </lineage>
</organism>
<proteinExistence type="predicted"/>
<evidence type="ECO:0008006" key="3">
    <source>
        <dbReference type="Google" id="ProtNLM"/>
    </source>
</evidence>
<dbReference type="RefSeq" id="WP_085165226.1">
    <property type="nucleotide sequence ID" value="NZ_JACKSS010000021.1"/>
</dbReference>
<reference evidence="1 2" key="1">
    <citation type="submission" date="2016-01" db="EMBL/GenBank/DDBJ databases">
        <title>The new phylogeny of the genus Mycobacterium.</title>
        <authorList>
            <person name="Tarcisio F."/>
            <person name="Conor M."/>
            <person name="Antonella G."/>
            <person name="Elisabetta G."/>
            <person name="Giulia F.S."/>
            <person name="Sara T."/>
            <person name="Anna F."/>
            <person name="Clotilde B."/>
            <person name="Roberto B."/>
            <person name="Veronica D.S."/>
            <person name="Fabio R."/>
            <person name="Monica P."/>
            <person name="Olivier J."/>
            <person name="Enrico T."/>
            <person name="Nicola S."/>
        </authorList>
    </citation>
    <scope>NUCLEOTIDE SEQUENCE [LARGE SCALE GENOMIC DNA]</scope>
    <source>
        <strain evidence="1 2">DSM 44803</strain>
    </source>
</reference>
<dbReference type="AlphaFoldDB" id="A0A1X1YYE9"/>
<evidence type="ECO:0000313" key="1">
    <source>
        <dbReference type="EMBL" id="ORW16073.1"/>
    </source>
</evidence>